<dbReference type="GO" id="GO:0008654">
    <property type="term" value="P:phospholipid biosynthetic process"/>
    <property type="evidence" value="ECO:0007669"/>
    <property type="project" value="InterPro"/>
</dbReference>
<dbReference type="PANTHER" id="PTHR10414">
    <property type="entry name" value="ETHANOLAMINEPHOSPHOTRANSFERASE"/>
    <property type="match status" value="1"/>
</dbReference>
<evidence type="ECO:0000313" key="8">
    <source>
        <dbReference type="Proteomes" id="UP000008312"/>
    </source>
</evidence>
<feature type="transmembrane region" description="Helical" evidence="6">
    <location>
        <begin position="225"/>
        <end position="247"/>
    </location>
</feature>
<dbReference type="PANTHER" id="PTHR10414:SF37">
    <property type="entry name" value="BB IN A BOXCAR, ISOFORM C"/>
    <property type="match status" value="1"/>
</dbReference>
<keyword evidence="8" id="KW-1185">Reference proteome</keyword>
<comment type="similarity">
    <text evidence="2 5">Belongs to the CDP-alcohol phosphatidyltransferase class-I family.</text>
</comment>
<sequence>MNQQQITFLTKEDLTNLENYEYHGGEYTFVDNLLNPFWYKVAYAFPAWFAPNLITLTGLIVNISAAMLVLLYDPYLLGNAPGWVYINAAICLQVYAVLDAADGKQARRLSASSPLGQIFDHGCDAVNLLFIIICSCSAAGFGVGPLTALTLSVLYSVFVCAQLVEYQSNILLAGSKFFGVTETMILVSAFLLLTGLKGSKAWSIDVVPYLPFLERFVSSLQIPRFLDICLLTLVGSICFFYLLIYFVRACPIPMEKRGNKNMDRLSYLSRLIPSLCLFG</sequence>
<evidence type="ECO:0000256" key="3">
    <source>
        <dbReference type="ARBA" id="ARBA00022679"/>
    </source>
</evidence>
<dbReference type="InterPro" id="IPR014472">
    <property type="entry name" value="CHOPT"/>
</dbReference>
<dbReference type="AlphaFoldDB" id="D8M4D9"/>
<name>D8M4D9_BLAHO</name>
<dbReference type="InterPro" id="IPR048254">
    <property type="entry name" value="CDP_ALCOHOL_P_TRANSF_CS"/>
</dbReference>
<dbReference type="InterPro" id="IPR043130">
    <property type="entry name" value="CDP-OH_PTrfase_TM_dom"/>
</dbReference>
<evidence type="ECO:0000256" key="5">
    <source>
        <dbReference type="RuleBase" id="RU003750"/>
    </source>
</evidence>
<dbReference type="FunCoup" id="D8M4D9">
    <property type="interactions" value="89"/>
</dbReference>
<feature type="transmembrane region" description="Helical" evidence="6">
    <location>
        <begin position="122"/>
        <end position="141"/>
    </location>
</feature>
<protein>
    <recommendedName>
        <fullName evidence="9">CDP-alcohol phosphatidyltransferase</fullName>
    </recommendedName>
</protein>
<dbReference type="RefSeq" id="XP_012896976.1">
    <property type="nucleotide sequence ID" value="XM_013041522.1"/>
</dbReference>
<keyword evidence="6" id="KW-0812">Transmembrane</keyword>
<dbReference type="Gene3D" id="1.20.120.1760">
    <property type="match status" value="1"/>
</dbReference>
<dbReference type="InParanoid" id="D8M4D9"/>
<gene>
    <name evidence="7" type="ORF">GSBLH_T00002895001</name>
</gene>
<keyword evidence="6" id="KW-1133">Transmembrane helix</keyword>
<evidence type="ECO:0000256" key="1">
    <source>
        <dbReference type="ARBA" id="ARBA00004370"/>
    </source>
</evidence>
<evidence type="ECO:0000256" key="4">
    <source>
        <dbReference type="ARBA" id="ARBA00023136"/>
    </source>
</evidence>
<keyword evidence="3 5" id="KW-0808">Transferase</keyword>
<comment type="subcellular location">
    <subcellularLocation>
        <location evidence="1">Membrane</location>
    </subcellularLocation>
</comment>
<accession>D8M4D9</accession>
<feature type="transmembrane region" description="Helical" evidence="6">
    <location>
        <begin position="84"/>
        <end position="101"/>
    </location>
</feature>
<dbReference type="GO" id="GO:0016780">
    <property type="term" value="F:phosphotransferase activity, for other substituted phosphate groups"/>
    <property type="evidence" value="ECO:0007669"/>
    <property type="project" value="InterPro"/>
</dbReference>
<feature type="transmembrane region" description="Helical" evidence="6">
    <location>
        <begin position="177"/>
        <end position="196"/>
    </location>
</feature>
<evidence type="ECO:0000256" key="6">
    <source>
        <dbReference type="SAM" id="Phobius"/>
    </source>
</evidence>
<dbReference type="InterPro" id="IPR000462">
    <property type="entry name" value="CDP-OH_P_trans"/>
</dbReference>
<proteinExistence type="inferred from homology"/>
<dbReference type="Pfam" id="PF01066">
    <property type="entry name" value="CDP-OH_P_transf"/>
    <property type="match status" value="1"/>
</dbReference>
<dbReference type="GeneID" id="24920030"/>
<dbReference type="EMBL" id="FN668652">
    <property type="protein sequence ID" value="CBK22928.2"/>
    <property type="molecule type" value="Genomic_DNA"/>
</dbReference>
<dbReference type="PROSITE" id="PS00379">
    <property type="entry name" value="CDP_ALCOHOL_P_TRANSF"/>
    <property type="match status" value="1"/>
</dbReference>
<keyword evidence="4 6" id="KW-0472">Membrane</keyword>
<evidence type="ECO:0000313" key="7">
    <source>
        <dbReference type="EMBL" id="CBK22928.2"/>
    </source>
</evidence>
<evidence type="ECO:0000256" key="2">
    <source>
        <dbReference type="ARBA" id="ARBA00010441"/>
    </source>
</evidence>
<dbReference type="OrthoDB" id="196717at2759"/>
<reference evidence="7" key="1">
    <citation type="submission" date="2010-02" db="EMBL/GenBank/DDBJ databases">
        <title>Sequencing and annotation of the Blastocystis hominis genome.</title>
        <authorList>
            <person name="Wincker P."/>
        </authorList>
    </citation>
    <scope>NUCLEOTIDE SEQUENCE</scope>
    <source>
        <strain evidence="7">Singapore isolate B</strain>
    </source>
</reference>
<dbReference type="GO" id="GO:0016020">
    <property type="term" value="C:membrane"/>
    <property type="evidence" value="ECO:0007669"/>
    <property type="project" value="UniProtKB-SubCell"/>
</dbReference>
<dbReference type="Proteomes" id="UP000008312">
    <property type="component" value="Unassembled WGS sequence"/>
</dbReference>
<dbReference type="OMA" id="VEANYIF"/>
<organism evidence="7">
    <name type="scientific">Blastocystis hominis</name>
    <dbReference type="NCBI Taxonomy" id="12968"/>
    <lineage>
        <taxon>Eukaryota</taxon>
        <taxon>Sar</taxon>
        <taxon>Stramenopiles</taxon>
        <taxon>Bigyra</taxon>
        <taxon>Opalozoa</taxon>
        <taxon>Opalinata</taxon>
        <taxon>Blastocystidae</taxon>
        <taxon>Blastocystis</taxon>
    </lineage>
</organism>
<evidence type="ECO:0008006" key="9">
    <source>
        <dbReference type="Google" id="ProtNLM"/>
    </source>
</evidence>